<keyword evidence="2" id="KW-0812">Transmembrane</keyword>
<feature type="chain" id="PRO_5034920818" description="Mid2 domain-containing protein" evidence="3">
    <location>
        <begin position="24"/>
        <end position="320"/>
    </location>
</feature>
<feature type="region of interest" description="Disordered" evidence="1">
    <location>
        <begin position="170"/>
        <end position="192"/>
    </location>
</feature>
<evidence type="ECO:0000313" key="4">
    <source>
        <dbReference type="EMBL" id="QYS99731.1"/>
    </source>
</evidence>
<evidence type="ECO:0000256" key="2">
    <source>
        <dbReference type="SAM" id="Phobius"/>
    </source>
</evidence>
<feature type="signal peptide" evidence="3">
    <location>
        <begin position="1"/>
        <end position="23"/>
    </location>
</feature>
<keyword evidence="2" id="KW-0472">Membrane</keyword>
<proteinExistence type="predicted"/>
<evidence type="ECO:0000313" key="5">
    <source>
        <dbReference type="Proteomes" id="UP000826661"/>
    </source>
</evidence>
<evidence type="ECO:0000256" key="3">
    <source>
        <dbReference type="SAM" id="SignalP"/>
    </source>
</evidence>
<protein>
    <recommendedName>
        <fullName evidence="6">Mid2 domain-containing protein</fullName>
    </recommendedName>
</protein>
<reference evidence="4 5" key="1">
    <citation type="journal article" date="2021" name="BMC Genomics">
        <title>Telomere-to-telomere genome assembly of asparaginase-producing Trichoderma simmonsii.</title>
        <authorList>
            <person name="Chung D."/>
            <person name="Kwon Y.M."/>
            <person name="Yang Y."/>
        </authorList>
    </citation>
    <scope>NUCLEOTIDE SEQUENCE [LARGE SCALE GENOMIC DNA]</scope>
    <source>
        <strain evidence="4 5">GH-Sj1</strain>
    </source>
</reference>
<evidence type="ECO:0008006" key="6">
    <source>
        <dbReference type="Google" id="ProtNLM"/>
    </source>
</evidence>
<gene>
    <name evidence="4" type="ORF">H0G86_006850</name>
</gene>
<name>A0A8G0LCR7_9HYPO</name>
<feature type="compositionally biased region" description="Basic and acidic residues" evidence="1">
    <location>
        <begin position="269"/>
        <end position="283"/>
    </location>
</feature>
<keyword evidence="3" id="KW-0732">Signal</keyword>
<organism evidence="4 5">
    <name type="scientific">Trichoderma simmonsii</name>
    <dbReference type="NCBI Taxonomy" id="1491479"/>
    <lineage>
        <taxon>Eukaryota</taxon>
        <taxon>Fungi</taxon>
        <taxon>Dikarya</taxon>
        <taxon>Ascomycota</taxon>
        <taxon>Pezizomycotina</taxon>
        <taxon>Sordariomycetes</taxon>
        <taxon>Hypocreomycetidae</taxon>
        <taxon>Hypocreales</taxon>
        <taxon>Hypocreaceae</taxon>
        <taxon>Trichoderma</taxon>
    </lineage>
</organism>
<feature type="transmembrane region" description="Helical" evidence="2">
    <location>
        <begin position="237"/>
        <end position="260"/>
    </location>
</feature>
<feature type="compositionally biased region" description="Low complexity" evidence="1">
    <location>
        <begin position="219"/>
        <end position="231"/>
    </location>
</feature>
<feature type="region of interest" description="Disordered" evidence="1">
    <location>
        <begin position="209"/>
        <end position="231"/>
    </location>
</feature>
<sequence>MVVYMTKTLAVFLFFSQVNKCRAWNHGNTLPTLAPQLIQRNATEFDKRAAMQTEMSTCGYENGDPKKIRTANPGFDCRVDTMNGLWGFCPVTVIAATDCGLAGSCVDHASCSSGCGKTANTKLTTFTCGPKQFCSTALLTFGVDQTYSYIGCGGSPRTDHYLISPTAASGSASDQISSPTTPATTQISTTALSSSSSSTVDKASMSITPSIAVGPAKETNGGSDSTNSGSSANNTGAIIGGVIGGIALLCFSGIAAILLLRWNRSYRRETPTKRAQRDTHESWYHSSPKSKHRRTGGWGPIELQGSQYERTPENAIELPG</sequence>
<feature type="compositionally biased region" description="Low complexity" evidence="1">
    <location>
        <begin position="175"/>
        <end position="192"/>
    </location>
</feature>
<keyword evidence="2" id="KW-1133">Transmembrane helix</keyword>
<feature type="region of interest" description="Disordered" evidence="1">
    <location>
        <begin position="269"/>
        <end position="320"/>
    </location>
</feature>
<accession>A0A8G0LCR7</accession>
<dbReference type="Proteomes" id="UP000826661">
    <property type="component" value="Chromosome III"/>
</dbReference>
<evidence type="ECO:0000256" key="1">
    <source>
        <dbReference type="SAM" id="MobiDB-lite"/>
    </source>
</evidence>
<dbReference type="EMBL" id="CP075866">
    <property type="protein sequence ID" value="QYS99731.1"/>
    <property type="molecule type" value="Genomic_DNA"/>
</dbReference>
<keyword evidence="5" id="KW-1185">Reference proteome</keyword>
<dbReference type="AlphaFoldDB" id="A0A8G0LCR7"/>